<keyword evidence="11 12" id="KW-0472">Membrane</keyword>
<keyword evidence="3 12" id="KW-0813">Transport</keyword>
<organism evidence="14 15">
    <name type="scientific">Wallemia hederae</name>
    <dbReference type="NCBI Taxonomy" id="1540922"/>
    <lineage>
        <taxon>Eukaryota</taxon>
        <taxon>Fungi</taxon>
        <taxon>Dikarya</taxon>
        <taxon>Basidiomycota</taxon>
        <taxon>Wallemiomycotina</taxon>
        <taxon>Wallemiomycetes</taxon>
        <taxon>Wallemiales</taxon>
        <taxon>Wallemiaceae</taxon>
        <taxon>Wallemia</taxon>
    </lineage>
</organism>
<evidence type="ECO:0000256" key="2">
    <source>
        <dbReference type="ARBA" id="ARBA00009765"/>
    </source>
</evidence>
<protein>
    <recommendedName>
        <fullName evidence="12">Magnesium transporter</fullName>
    </recommendedName>
</protein>
<sequence>MSRFRWRWPSSHKDEISVKESPLWPPSYERSSSTLLERGVYGRANNEILLRCSFIFISFSSTFLIVYPLTGTVIDAKGNVKTVSGKFRKSNLCAEHSLNPRDLRKVDSRIPNIVPTILARKEAFLINILHVRALVKSDTVLLFDPIGSVDTRLQSVFLYNLEHNLRDVKSPMPYEFRALESILLSVSAALESEMDITARLVSDLLLDLEDDIEREKLKNLLHYSRKLSGLRNRATLVHEAIEEVLKNDDDLAAMYLSDKRAGRVRQAHDHDELELLLESASKQIEEIVTEADTLDANVTSTQEIVELILDSNRNALLALDLKVSIATLGIGAGTLFAGLFGMNLQSHLEENPYAFYSVSAFTALLSTAVTYACLRRLARIRRIKLGMTSPDSSNNYMRKHINMDRDGFWKRLYSHGWPVMR</sequence>
<dbReference type="GO" id="GO:0045016">
    <property type="term" value="P:mitochondrial magnesium ion transmembrane transport"/>
    <property type="evidence" value="ECO:0007669"/>
    <property type="project" value="TreeGrafter"/>
</dbReference>
<name>A0A4T0FXX0_9BASI</name>
<evidence type="ECO:0000256" key="12">
    <source>
        <dbReference type="RuleBase" id="RU366042"/>
    </source>
</evidence>
<evidence type="ECO:0000256" key="1">
    <source>
        <dbReference type="ARBA" id="ARBA00004448"/>
    </source>
</evidence>
<dbReference type="Gene3D" id="2.40.128.330">
    <property type="match status" value="1"/>
</dbReference>
<dbReference type="Gene3D" id="1.20.58.340">
    <property type="entry name" value="Magnesium transport protein CorA, transmembrane region"/>
    <property type="match status" value="1"/>
</dbReference>
<comment type="subcellular location">
    <subcellularLocation>
        <location evidence="1 12">Mitochondrion inner membrane</location>
        <topology evidence="1 12">Multi-pass membrane protein</topology>
    </subcellularLocation>
</comment>
<dbReference type="CDD" id="cd12823">
    <property type="entry name" value="Mrs2_Mfm1p-like"/>
    <property type="match status" value="1"/>
</dbReference>
<comment type="caution">
    <text evidence="14">The sequence shown here is derived from an EMBL/GenBank/DDBJ whole genome shotgun (WGS) entry which is preliminary data.</text>
</comment>
<keyword evidence="13" id="KW-0175">Coiled coil</keyword>
<dbReference type="PANTHER" id="PTHR13890:SF0">
    <property type="entry name" value="MAGNESIUM TRANSPORTER MRS2 HOMOLOG, MITOCHONDRIAL"/>
    <property type="match status" value="1"/>
</dbReference>
<keyword evidence="9 12" id="KW-0406">Ion transport</keyword>
<evidence type="ECO:0000256" key="4">
    <source>
        <dbReference type="ARBA" id="ARBA00022692"/>
    </source>
</evidence>
<keyword evidence="8 12" id="KW-1133">Transmembrane helix</keyword>
<gene>
    <name evidence="14" type="ORF">E3P99_00275</name>
</gene>
<evidence type="ECO:0000256" key="6">
    <source>
        <dbReference type="ARBA" id="ARBA00022842"/>
    </source>
</evidence>
<evidence type="ECO:0000256" key="9">
    <source>
        <dbReference type="ARBA" id="ARBA00023065"/>
    </source>
</evidence>
<keyword evidence="15" id="KW-1185">Reference proteome</keyword>
<keyword evidence="6 12" id="KW-0460">Magnesium</keyword>
<evidence type="ECO:0000256" key="8">
    <source>
        <dbReference type="ARBA" id="ARBA00022989"/>
    </source>
</evidence>
<reference evidence="14 15" key="1">
    <citation type="submission" date="2019-03" db="EMBL/GenBank/DDBJ databases">
        <title>Sequencing 23 genomes of Wallemia ichthyophaga.</title>
        <authorList>
            <person name="Gostincar C."/>
        </authorList>
    </citation>
    <scope>NUCLEOTIDE SEQUENCE [LARGE SCALE GENOMIC DNA]</scope>
    <source>
        <strain evidence="14 15">EXF-5753</strain>
    </source>
</reference>
<dbReference type="Pfam" id="PF22099">
    <property type="entry name" value="MRS2-like"/>
    <property type="match status" value="1"/>
</dbReference>
<keyword evidence="10" id="KW-0496">Mitochondrion</keyword>
<evidence type="ECO:0000256" key="7">
    <source>
        <dbReference type="ARBA" id="ARBA00022946"/>
    </source>
</evidence>
<dbReference type="GO" id="GO:0005743">
    <property type="term" value="C:mitochondrial inner membrane"/>
    <property type="evidence" value="ECO:0007669"/>
    <property type="project" value="UniProtKB-SubCell"/>
</dbReference>
<dbReference type="OrthoDB" id="10251508at2759"/>
<dbReference type="EMBL" id="SPNW01000003">
    <property type="protein sequence ID" value="TIA93135.1"/>
    <property type="molecule type" value="Genomic_DNA"/>
</dbReference>
<dbReference type="Proteomes" id="UP000310189">
    <property type="component" value="Unassembled WGS sequence"/>
</dbReference>
<dbReference type="AlphaFoldDB" id="A0A4T0FXX0"/>
<comment type="similarity">
    <text evidence="2 12">Belongs to the CorA metal ion transporter (MIT) (TC 1.A.35) family.</text>
</comment>
<accession>A0A4T0FXX0</accession>
<keyword evidence="5 12" id="KW-0999">Mitochondrion inner membrane</keyword>
<keyword evidence="4 12" id="KW-0812">Transmembrane</keyword>
<keyword evidence="7" id="KW-0809">Transit peptide</keyword>
<feature type="transmembrane region" description="Helical" evidence="12">
    <location>
        <begin position="323"/>
        <end position="341"/>
    </location>
</feature>
<evidence type="ECO:0000256" key="10">
    <source>
        <dbReference type="ARBA" id="ARBA00023128"/>
    </source>
</evidence>
<evidence type="ECO:0000256" key="11">
    <source>
        <dbReference type="ARBA" id="ARBA00023136"/>
    </source>
</evidence>
<feature type="transmembrane region" description="Helical" evidence="12">
    <location>
        <begin position="353"/>
        <end position="374"/>
    </location>
</feature>
<dbReference type="GO" id="GO:0015095">
    <property type="term" value="F:magnesium ion transmembrane transporter activity"/>
    <property type="evidence" value="ECO:0007669"/>
    <property type="project" value="TreeGrafter"/>
</dbReference>
<evidence type="ECO:0000313" key="14">
    <source>
        <dbReference type="EMBL" id="TIA93135.1"/>
    </source>
</evidence>
<dbReference type="InterPro" id="IPR039204">
    <property type="entry name" value="MRS2-like"/>
</dbReference>
<dbReference type="PANTHER" id="PTHR13890">
    <property type="entry name" value="RNA SPLICING PROTEIN MRS2, MITOCHONDRIAL"/>
    <property type="match status" value="1"/>
</dbReference>
<evidence type="ECO:0000313" key="15">
    <source>
        <dbReference type="Proteomes" id="UP000310189"/>
    </source>
</evidence>
<dbReference type="FunFam" id="2.40.128.330:FF:000002">
    <property type="entry name" value="Inner membrane magnesium transporter mrs2"/>
    <property type="match status" value="1"/>
</dbReference>
<evidence type="ECO:0000256" key="5">
    <source>
        <dbReference type="ARBA" id="ARBA00022792"/>
    </source>
</evidence>
<evidence type="ECO:0000256" key="13">
    <source>
        <dbReference type="SAM" id="Coils"/>
    </source>
</evidence>
<feature type="coiled-coil region" evidence="13">
    <location>
        <begin position="270"/>
        <end position="297"/>
    </location>
</feature>
<evidence type="ECO:0000256" key="3">
    <source>
        <dbReference type="ARBA" id="ARBA00022448"/>
    </source>
</evidence>
<proteinExistence type="inferred from homology"/>